<comment type="similarity">
    <text evidence="6">Belongs to the ABP1 family.</text>
</comment>
<dbReference type="InterPro" id="IPR036028">
    <property type="entry name" value="SH3-like_dom_sf"/>
</dbReference>
<feature type="compositionally biased region" description="Low complexity" evidence="21">
    <location>
        <begin position="331"/>
        <end position="349"/>
    </location>
</feature>
<evidence type="ECO:0000256" key="14">
    <source>
        <dbReference type="ARBA" id="ARBA00023054"/>
    </source>
</evidence>
<dbReference type="PRINTS" id="PR00452">
    <property type="entry name" value="SH3DOMAIN"/>
</dbReference>
<organism evidence="24 25">
    <name type="scientific">Hemibagrus wyckioides</name>
    <dbReference type="NCBI Taxonomy" id="337641"/>
    <lineage>
        <taxon>Eukaryota</taxon>
        <taxon>Metazoa</taxon>
        <taxon>Chordata</taxon>
        <taxon>Craniata</taxon>
        <taxon>Vertebrata</taxon>
        <taxon>Euteleostomi</taxon>
        <taxon>Actinopterygii</taxon>
        <taxon>Neopterygii</taxon>
        <taxon>Teleostei</taxon>
        <taxon>Ostariophysi</taxon>
        <taxon>Siluriformes</taxon>
        <taxon>Bagridae</taxon>
        <taxon>Hemibagrus</taxon>
    </lineage>
</organism>
<proteinExistence type="inferred from homology"/>
<dbReference type="Pfam" id="PF00241">
    <property type="entry name" value="Cofilin_ADF"/>
    <property type="match status" value="1"/>
</dbReference>
<evidence type="ECO:0000256" key="16">
    <source>
        <dbReference type="ARBA" id="ARBA00023212"/>
    </source>
</evidence>
<evidence type="ECO:0000256" key="9">
    <source>
        <dbReference type="ARBA" id="ARBA00022490"/>
    </source>
</evidence>
<evidence type="ECO:0000256" key="13">
    <source>
        <dbReference type="ARBA" id="ARBA00022990"/>
    </source>
</evidence>
<gene>
    <name evidence="24" type="ORF">KOW79_018095</name>
</gene>
<evidence type="ECO:0000256" key="5">
    <source>
        <dbReference type="ARBA" id="ARBA00004624"/>
    </source>
</evidence>
<dbReference type="CDD" id="cd11281">
    <property type="entry name" value="ADF_drebrin_like"/>
    <property type="match status" value="1"/>
</dbReference>
<dbReference type="GO" id="GO:0061003">
    <property type="term" value="P:positive regulation of dendritic spine morphogenesis"/>
    <property type="evidence" value="ECO:0007669"/>
    <property type="project" value="TreeGrafter"/>
</dbReference>
<protein>
    <recommendedName>
        <fullName evidence="18">Drebrin</fullName>
    </recommendedName>
    <alternativeName>
        <fullName evidence="19">Developmentally-regulated brain protein</fullName>
    </alternativeName>
</protein>
<feature type="compositionally biased region" description="Polar residues" evidence="21">
    <location>
        <begin position="563"/>
        <end position="572"/>
    </location>
</feature>
<comment type="subcellular location">
    <subcellularLocation>
        <location evidence="3">Cell junction</location>
    </subcellularLocation>
    <subcellularLocation>
        <location evidence="2">Cell projection</location>
        <location evidence="2">Dendrite</location>
    </subcellularLocation>
    <subcellularLocation>
        <location evidence="5">Cell projection</location>
        <location evidence="5">Growth cone</location>
    </subcellularLocation>
    <subcellularLocation>
        <location evidence="4">Cytoplasm</location>
        <location evidence="4">Cell cortex</location>
    </subcellularLocation>
    <subcellularLocation>
        <location evidence="1">Cytoplasm</location>
        <location evidence="1">Cytoskeleton</location>
    </subcellularLocation>
</comment>
<dbReference type="GO" id="GO:0030027">
    <property type="term" value="C:lamellipodium"/>
    <property type="evidence" value="ECO:0007669"/>
    <property type="project" value="TreeGrafter"/>
</dbReference>
<evidence type="ECO:0000256" key="10">
    <source>
        <dbReference type="ARBA" id="ARBA00022782"/>
    </source>
</evidence>
<feature type="region of interest" description="Disordered" evidence="21">
    <location>
        <begin position="330"/>
        <end position="418"/>
    </location>
</feature>
<keyword evidence="12" id="KW-0965">Cell junction</keyword>
<keyword evidence="13" id="KW-0007">Acetylation</keyword>
<dbReference type="InterPro" id="IPR035717">
    <property type="entry name" value="Drebrin-like_SH3"/>
</dbReference>
<evidence type="ECO:0000313" key="24">
    <source>
        <dbReference type="EMBL" id="KAG7318340.1"/>
    </source>
</evidence>
<dbReference type="CDD" id="cd11960">
    <property type="entry name" value="SH3_Abp1_eu"/>
    <property type="match status" value="1"/>
</dbReference>
<evidence type="ECO:0000256" key="1">
    <source>
        <dbReference type="ARBA" id="ARBA00004245"/>
    </source>
</evidence>
<feature type="region of interest" description="Disordered" evidence="21">
    <location>
        <begin position="525"/>
        <end position="662"/>
    </location>
</feature>
<dbReference type="SMART" id="SM00326">
    <property type="entry name" value="SH3"/>
    <property type="match status" value="1"/>
</dbReference>
<keyword evidence="17" id="KW-0966">Cell projection</keyword>
<evidence type="ECO:0000259" key="23">
    <source>
        <dbReference type="PROSITE" id="PS51263"/>
    </source>
</evidence>
<evidence type="ECO:0000256" key="12">
    <source>
        <dbReference type="ARBA" id="ARBA00022949"/>
    </source>
</evidence>
<evidence type="ECO:0000256" key="18">
    <source>
        <dbReference type="ARBA" id="ARBA00073040"/>
    </source>
</evidence>
<dbReference type="Gene3D" id="3.40.20.10">
    <property type="entry name" value="Severin"/>
    <property type="match status" value="1"/>
</dbReference>
<evidence type="ECO:0000256" key="4">
    <source>
        <dbReference type="ARBA" id="ARBA00004544"/>
    </source>
</evidence>
<name>A0A9D3NA05_9TELE</name>
<keyword evidence="8" id="KW-0217">Developmental protein</keyword>
<evidence type="ECO:0000256" key="15">
    <source>
        <dbReference type="ARBA" id="ARBA00023203"/>
    </source>
</evidence>
<keyword evidence="9" id="KW-0963">Cytoplasm</keyword>
<dbReference type="Gene3D" id="2.30.30.40">
    <property type="entry name" value="SH3 Domains"/>
    <property type="match status" value="1"/>
</dbReference>
<keyword evidence="16" id="KW-0206">Cytoskeleton</keyword>
<keyword evidence="14" id="KW-0175">Coiled coil</keyword>
<feature type="region of interest" description="Disordered" evidence="21">
    <location>
        <begin position="281"/>
        <end position="316"/>
    </location>
</feature>
<dbReference type="GO" id="GO:0045211">
    <property type="term" value="C:postsynaptic membrane"/>
    <property type="evidence" value="ECO:0007669"/>
    <property type="project" value="TreeGrafter"/>
</dbReference>
<keyword evidence="7 20" id="KW-0728">SH3 domain</keyword>
<sequence>MQAINLDTFSLSLLTAKEDILNGRASTDWALFSYDGFTNNLKLFDSGTGGLTELAQKFHITKPMYGLCRVALPEVGQPRIVLVCWVGEDVEEFRRTECASHVPAVKNFFKEAHAFISASNKDELTEEKIAEILAKVRPPLERSRRNSRPTEKEETVGTNYRKTNAAMEMRWINRESFWARAEREEEARKEEDKRKAAEERRRRERERVLQERKEAEERDRKMNEKLQMIEEQRKLEVKRLEEARKHEKSRWEEQQKEHEEEMRARLRRSESIEKAAEAAALVSQRSMNPREFFRQLSQSSTSPVSPRTGKPPFRRYQRSLTDTAFIFEKASASSGPTSPISPSVTSPFSRTPTSPFNRCMSPTSPGFRPIKSPQSPHAPVKTPPTSPVEGFAPSISSLPSLPEFKASPPQSSLPDLPAAQVSAVTESSSVIQTKSSTVDVIEQKLVIIPDAPSAPLPDSPVTLKESTSELLIDTCVPNEIEEQFDIIIGPEEEKPKLPSEPCTTCLPTTDTSFSSQDLAEAEQAFMPRSEPVAVSPLIEVEEPIEEEEPEQEEAEETAEFDSSGEQPESETLASDEPTLVEEIGADIGEETEVCVEETKNLLIEDERPDQNGVFPQNGTGKEYDDSSDHSTPEKCTYIVNREDTEEEDAQSEEAENGEPSADRPLLCVRALYDYQAEDDTEISFEPGDIIKDVETVDKAWWRGCSKDGRQGLFPSNYVETI</sequence>
<evidence type="ECO:0000256" key="3">
    <source>
        <dbReference type="ARBA" id="ARBA00004282"/>
    </source>
</evidence>
<feature type="domain" description="SH3" evidence="22">
    <location>
        <begin position="663"/>
        <end position="721"/>
    </location>
</feature>
<feature type="compositionally biased region" description="Acidic residues" evidence="21">
    <location>
        <begin position="583"/>
        <end position="595"/>
    </location>
</feature>
<comment type="caution">
    <text evidence="24">The sequence shown here is derived from an EMBL/GenBank/DDBJ whole genome shotgun (WGS) entry which is preliminary data.</text>
</comment>
<dbReference type="GO" id="GO:0030833">
    <property type="term" value="P:regulation of actin filament polymerization"/>
    <property type="evidence" value="ECO:0007669"/>
    <property type="project" value="TreeGrafter"/>
</dbReference>
<dbReference type="SMART" id="SM00102">
    <property type="entry name" value="ADF"/>
    <property type="match status" value="1"/>
</dbReference>
<feature type="compositionally biased region" description="Basic and acidic residues" evidence="21">
    <location>
        <begin position="621"/>
        <end position="632"/>
    </location>
</feature>
<reference evidence="24 25" key="1">
    <citation type="submission" date="2021-06" db="EMBL/GenBank/DDBJ databases">
        <title>Chromosome-level genome assembly of the red-tail catfish (Hemibagrus wyckioides).</title>
        <authorList>
            <person name="Shao F."/>
        </authorList>
    </citation>
    <scope>NUCLEOTIDE SEQUENCE [LARGE SCALE GENOMIC DNA]</scope>
    <source>
        <strain evidence="24">EC202008001</strain>
        <tissue evidence="24">Blood</tissue>
    </source>
</reference>
<feature type="region of interest" description="Disordered" evidence="21">
    <location>
        <begin position="491"/>
        <end position="511"/>
    </location>
</feature>
<feature type="compositionally biased region" description="Basic and acidic residues" evidence="21">
    <location>
        <begin position="596"/>
        <end position="609"/>
    </location>
</feature>
<dbReference type="PROSITE" id="PS50002">
    <property type="entry name" value="SH3"/>
    <property type="match status" value="1"/>
</dbReference>
<dbReference type="GO" id="GO:0098974">
    <property type="term" value="P:postsynaptic actin cytoskeleton organization"/>
    <property type="evidence" value="ECO:0007669"/>
    <property type="project" value="TreeGrafter"/>
</dbReference>
<dbReference type="FunFam" id="2.30.30.40:FF:000046">
    <property type="entry name" value="Drebrin-like protein isoform B"/>
    <property type="match status" value="1"/>
</dbReference>
<dbReference type="GO" id="GO:0048812">
    <property type="term" value="P:neuron projection morphogenesis"/>
    <property type="evidence" value="ECO:0007669"/>
    <property type="project" value="TreeGrafter"/>
</dbReference>
<dbReference type="OrthoDB" id="5971719at2759"/>
<feature type="compositionally biased region" description="Basic and acidic residues" evidence="21">
    <location>
        <begin position="140"/>
        <end position="155"/>
    </location>
</feature>
<evidence type="ECO:0000256" key="20">
    <source>
        <dbReference type="PROSITE-ProRule" id="PRU00192"/>
    </source>
</evidence>
<dbReference type="InterPro" id="IPR029006">
    <property type="entry name" value="ADF-H/Gelsolin-like_dom_sf"/>
</dbReference>
<feature type="domain" description="ADF-H" evidence="23">
    <location>
        <begin position="3"/>
        <end position="134"/>
    </location>
</feature>
<dbReference type="GO" id="GO:0045773">
    <property type="term" value="P:positive regulation of axon extension"/>
    <property type="evidence" value="ECO:0007669"/>
    <property type="project" value="TreeGrafter"/>
</dbReference>
<evidence type="ECO:0000256" key="17">
    <source>
        <dbReference type="ARBA" id="ARBA00023273"/>
    </source>
</evidence>
<dbReference type="GO" id="GO:0030864">
    <property type="term" value="C:cortical actin cytoskeleton"/>
    <property type="evidence" value="ECO:0007669"/>
    <property type="project" value="TreeGrafter"/>
</dbReference>
<dbReference type="FunFam" id="3.40.20.10:FF:000032">
    <property type="entry name" value="Drebrin 1"/>
    <property type="match status" value="1"/>
</dbReference>
<dbReference type="GO" id="GO:0014069">
    <property type="term" value="C:postsynaptic density"/>
    <property type="evidence" value="ECO:0007669"/>
    <property type="project" value="TreeGrafter"/>
</dbReference>
<evidence type="ECO:0000256" key="6">
    <source>
        <dbReference type="ARBA" id="ARBA00011039"/>
    </source>
</evidence>
<feature type="compositionally biased region" description="Acidic residues" evidence="21">
    <location>
        <begin position="643"/>
        <end position="656"/>
    </location>
</feature>
<keyword evidence="10" id="KW-0221">Differentiation</keyword>
<keyword evidence="15" id="KW-0009">Actin-binding</keyword>
<dbReference type="Pfam" id="PF00018">
    <property type="entry name" value="SH3_1"/>
    <property type="match status" value="1"/>
</dbReference>
<dbReference type="GO" id="GO:0005884">
    <property type="term" value="C:actin filament"/>
    <property type="evidence" value="ECO:0007669"/>
    <property type="project" value="TreeGrafter"/>
</dbReference>
<evidence type="ECO:0000256" key="21">
    <source>
        <dbReference type="SAM" id="MobiDB-lite"/>
    </source>
</evidence>
<evidence type="ECO:0000256" key="7">
    <source>
        <dbReference type="ARBA" id="ARBA00022443"/>
    </source>
</evidence>
<evidence type="ECO:0000259" key="22">
    <source>
        <dbReference type="PROSITE" id="PS50002"/>
    </source>
</evidence>
<dbReference type="SUPFAM" id="SSF55753">
    <property type="entry name" value="Actin depolymerizing proteins"/>
    <property type="match status" value="1"/>
</dbReference>
<dbReference type="GO" id="GO:0051015">
    <property type="term" value="F:actin filament binding"/>
    <property type="evidence" value="ECO:0007669"/>
    <property type="project" value="TreeGrafter"/>
</dbReference>
<feature type="compositionally biased region" description="Polar residues" evidence="21">
    <location>
        <begin position="295"/>
        <end position="305"/>
    </location>
</feature>
<feature type="region of interest" description="Disordered" evidence="21">
    <location>
        <begin position="183"/>
        <end position="223"/>
    </location>
</feature>
<feature type="compositionally biased region" description="Acidic residues" evidence="21">
    <location>
        <begin position="539"/>
        <end position="559"/>
    </location>
</feature>
<keyword evidence="11" id="KW-0524">Neurogenesis</keyword>
<dbReference type="PANTHER" id="PTHR10829">
    <property type="entry name" value="CORTACTIN AND DREBRIN"/>
    <property type="match status" value="1"/>
</dbReference>
<evidence type="ECO:0000256" key="11">
    <source>
        <dbReference type="ARBA" id="ARBA00022902"/>
    </source>
</evidence>
<dbReference type="PANTHER" id="PTHR10829:SF9">
    <property type="entry name" value="ADF-H DOMAIN-CONTAINING PROTEIN"/>
    <property type="match status" value="1"/>
</dbReference>
<dbReference type="SUPFAM" id="SSF50044">
    <property type="entry name" value="SH3-domain"/>
    <property type="match status" value="1"/>
</dbReference>
<feature type="region of interest" description="Disordered" evidence="21">
    <location>
        <begin position="243"/>
        <end position="268"/>
    </location>
</feature>
<dbReference type="GO" id="GO:0030425">
    <property type="term" value="C:dendrite"/>
    <property type="evidence" value="ECO:0007669"/>
    <property type="project" value="UniProtKB-SubCell"/>
</dbReference>
<dbReference type="Proteomes" id="UP000824219">
    <property type="component" value="Linkage Group LG22"/>
</dbReference>
<feature type="region of interest" description="Disordered" evidence="21">
    <location>
        <begin position="140"/>
        <end position="160"/>
    </location>
</feature>
<evidence type="ECO:0000313" key="25">
    <source>
        <dbReference type="Proteomes" id="UP000824219"/>
    </source>
</evidence>
<evidence type="ECO:0000256" key="2">
    <source>
        <dbReference type="ARBA" id="ARBA00004279"/>
    </source>
</evidence>
<dbReference type="GO" id="GO:0030426">
    <property type="term" value="C:growth cone"/>
    <property type="evidence" value="ECO:0007669"/>
    <property type="project" value="UniProtKB-SubCell"/>
</dbReference>
<dbReference type="InterPro" id="IPR002108">
    <property type="entry name" value="ADF-H"/>
</dbReference>
<accession>A0A9D3NA05</accession>
<dbReference type="EMBL" id="JAHKSW010000022">
    <property type="protein sequence ID" value="KAG7318340.1"/>
    <property type="molecule type" value="Genomic_DNA"/>
</dbReference>
<dbReference type="GO" id="GO:0070161">
    <property type="term" value="C:anchoring junction"/>
    <property type="evidence" value="ECO:0007669"/>
    <property type="project" value="UniProtKB-SubCell"/>
</dbReference>
<dbReference type="AlphaFoldDB" id="A0A9D3NA05"/>
<keyword evidence="25" id="KW-1185">Reference proteome</keyword>
<dbReference type="InterPro" id="IPR001452">
    <property type="entry name" value="SH3_domain"/>
</dbReference>
<evidence type="ECO:0000256" key="19">
    <source>
        <dbReference type="ARBA" id="ARBA00076970"/>
    </source>
</evidence>
<feature type="compositionally biased region" description="Polar residues" evidence="21">
    <location>
        <begin position="350"/>
        <end position="364"/>
    </location>
</feature>
<evidence type="ECO:0000256" key="8">
    <source>
        <dbReference type="ARBA" id="ARBA00022473"/>
    </source>
</evidence>
<dbReference type="PROSITE" id="PS51263">
    <property type="entry name" value="ADF_H"/>
    <property type="match status" value="1"/>
</dbReference>